<dbReference type="Pfam" id="PF00156">
    <property type="entry name" value="Pribosyltran"/>
    <property type="match status" value="1"/>
</dbReference>
<keyword evidence="1" id="KW-0328">Glycosyltransferase</keyword>
<comment type="caution">
    <text evidence="4">The sequence shown here is derived from an EMBL/GenBank/DDBJ whole genome shotgun (WGS) entry which is preliminary data.</text>
</comment>
<evidence type="ECO:0000259" key="3">
    <source>
        <dbReference type="Pfam" id="PF00156"/>
    </source>
</evidence>
<dbReference type="GO" id="GO:0016757">
    <property type="term" value="F:glycosyltransferase activity"/>
    <property type="evidence" value="ECO:0007669"/>
    <property type="project" value="UniProtKB-KW"/>
</dbReference>
<dbReference type="PANTHER" id="PTHR43363">
    <property type="entry name" value="HYPOXANTHINE PHOSPHORIBOSYLTRANSFERASE"/>
    <property type="match status" value="1"/>
</dbReference>
<organism evidence="4">
    <name type="scientific">Caldilineaceae bacterium SB0661_bin_32</name>
    <dbReference type="NCBI Taxonomy" id="2605255"/>
    <lineage>
        <taxon>Bacteria</taxon>
        <taxon>Bacillati</taxon>
        <taxon>Chloroflexota</taxon>
        <taxon>Caldilineae</taxon>
        <taxon>Caldilineales</taxon>
        <taxon>Caldilineaceae</taxon>
    </lineage>
</organism>
<name>A0A6B1D5W3_9CHLR</name>
<feature type="domain" description="Phosphoribosyltransferase" evidence="3">
    <location>
        <begin position="91"/>
        <end position="231"/>
    </location>
</feature>
<protein>
    <recommendedName>
        <fullName evidence="3">Phosphoribosyltransferase domain-containing protein</fullName>
    </recommendedName>
</protein>
<dbReference type="CDD" id="cd06223">
    <property type="entry name" value="PRTases_typeI"/>
    <property type="match status" value="1"/>
</dbReference>
<dbReference type="AlphaFoldDB" id="A0A6B1D5W3"/>
<dbReference type="InterPro" id="IPR000836">
    <property type="entry name" value="PRTase_dom"/>
</dbReference>
<dbReference type="SUPFAM" id="SSF53271">
    <property type="entry name" value="PRTase-like"/>
    <property type="match status" value="1"/>
</dbReference>
<accession>A0A6B1D5W3</accession>
<evidence type="ECO:0000313" key="4">
    <source>
        <dbReference type="EMBL" id="MYC94617.1"/>
    </source>
</evidence>
<keyword evidence="2" id="KW-0808">Transferase</keyword>
<sequence length="250" mass="27923">MELSPQSRRTVRPPDGNLLRAPLPANSAEAAAASSWTPGGNFRAYASKSGLSTLLKLARESTKGRHKACPYRSLRGEVEAQMDRVYLNWHDVEELITKVVMQLNTPYDALLLITRGGIVPGGMIAEALKMKDVLTAAVVFQSGPGVRAEMSWPRFQQFPADALLNGKKVLIVDNIWDRGRTIVTVKSRVQGSGATAETAVLHWKQRQNLFENEKPDYYAELTEDWVYYPWQRIDDSDDLVSLRPPTPELS</sequence>
<evidence type="ECO:0000256" key="1">
    <source>
        <dbReference type="ARBA" id="ARBA00022676"/>
    </source>
</evidence>
<reference evidence="4" key="1">
    <citation type="submission" date="2019-09" db="EMBL/GenBank/DDBJ databases">
        <title>Characterisation of the sponge microbiome using genome-centric metagenomics.</title>
        <authorList>
            <person name="Engelberts J.P."/>
            <person name="Robbins S.J."/>
            <person name="De Goeij J.M."/>
            <person name="Aranda M."/>
            <person name="Bell S.C."/>
            <person name="Webster N.S."/>
        </authorList>
    </citation>
    <scope>NUCLEOTIDE SEQUENCE</scope>
    <source>
        <strain evidence="4">SB0661_bin_32</strain>
    </source>
</reference>
<evidence type="ECO:0000256" key="2">
    <source>
        <dbReference type="ARBA" id="ARBA00022679"/>
    </source>
</evidence>
<dbReference type="EMBL" id="VXMH01000029">
    <property type="protein sequence ID" value="MYC94617.1"/>
    <property type="molecule type" value="Genomic_DNA"/>
</dbReference>
<dbReference type="PANTHER" id="PTHR43363:SF1">
    <property type="entry name" value="HYPOXANTHINE-GUANINE PHOSPHORIBOSYLTRANSFERASE"/>
    <property type="match status" value="1"/>
</dbReference>
<proteinExistence type="predicted"/>
<dbReference type="InterPro" id="IPR029057">
    <property type="entry name" value="PRTase-like"/>
</dbReference>
<gene>
    <name evidence="4" type="ORF">F4X14_06570</name>
</gene>
<dbReference type="Gene3D" id="3.40.50.2020">
    <property type="match status" value="1"/>
</dbReference>